<proteinExistence type="predicted"/>
<evidence type="ECO:0000313" key="2">
    <source>
        <dbReference type="Proteomes" id="UP000176429"/>
    </source>
</evidence>
<sequence>MANDHRSRFFLSKTGTQIKRKKRKNYKRLEIENISTIKKRASRKGFVVAFHDEAGLSERPFVCTTILVWEIWTTNLNERR</sequence>
<reference evidence="1 2" key="1">
    <citation type="journal article" date="2016" name="Nat. Commun.">
        <title>Thousands of microbial genomes shed light on interconnected biogeochemical processes in an aquifer system.</title>
        <authorList>
            <person name="Anantharaman K."/>
            <person name="Brown C.T."/>
            <person name="Hug L.A."/>
            <person name="Sharon I."/>
            <person name="Castelle C.J."/>
            <person name="Probst A.J."/>
            <person name="Thomas B.C."/>
            <person name="Singh A."/>
            <person name="Wilkins M.J."/>
            <person name="Karaoz U."/>
            <person name="Brodie E.L."/>
            <person name="Williams K.H."/>
            <person name="Hubbard S.S."/>
            <person name="Banfield J.F."/>
        </authorList>
    </citation>
    <scope>NUCLEOTIDE SEQUENCE [LARGE SCALE GENOMIC DNA]</scope>
</reference>
<protein>
    <submittedName>
        <fullName evidence="1">Uncharacterized protein</fullName>
    </submittedName>
</protein>
<name>A0A1G2NVY1_9BACT</name>
<dbReference type="Proteomes" id="UP000176429">
    <property type="component" value="Unassembled WGS sequence"/>
</dbReference>
<evidence type="ECO:0000313" key="1">
    <source>
        <dbReference type="EMBL" id="OHA40267.1"/>
    </source>
</evidence>
<dbReference type="EMBL" id="MHSH01000053">
    <property type="protein sequence ID" value="OHA40267.1"/>
    <property type="molecule type" value="Genomic_DNA"/>
</dbReference>
<organism evidence="1 2">
    <name type="scientific">Candidatus Taylorbacteria bacterium RIFCSPLOWO2_02_FULL_46_40</name>
    <dbReference type="NCBI Taxonomy" id="1802329"/>
    <lineage>
        <taxon>Bacteria</taxon>
        <taxon>Candidatus Tayloriibacteriota</taxon>
    </lineage>
</organism>
<dbReference type="AlphaFoldDB" id="A0A1G2NVY1"/>
<comment type="caution">
    <text evidence="1">The sequence shown here is derived from an EMBL/GenBank/DDBJ whole genome shotgun (WGS) entry which is preliminary data.</text>
</comment>
<accession>A0A1G2NVY1</accession>
<gene>
    <name evidence="1" type="ORF">A3H68_00775</name>
</gene>